<dbReference type="EMBL" id="JAFJMO010000016">
    <property type="protein sequence ID" value="KAJ8253996.1"/>
    <property type="molecule type" value="Genomic_DNA"/>
</dbReference>
<dbReference type="PANTHER" id="PTHR21669">
    <property type="entry name" value="CAPZ-INTERACTING PROTEIN AND RELATED PROTEINS"/>
    <property type="match status" value="1"/>
</dbReference>
<keyword evidence="7" id="KW-1185">Reference proteome</keyword>
<evidence type="ECO:0000313" key="7">
    <source>
        <dbReference type="Proteomes" id="UP001152803"/>
    </source>
</evidence>
<dbReference type="AlphaFoldDB" id="A0A9Q1CZU5"/>
<dbReference type="InterPro" id="IPR014840">
    <property type="entry name" value="HRD"/>
</dbReference>
<feature type="compositionally biased region" description="Low complexity" evidence="3">
    <location>
        <begin position="905"/>
        <end position="919"/>
    </location>
</feature>
<feature type="region of interest" description="Disordered" evidence="3">
    <location>
        <begin position="291"/>
        <end position="325"/>
    </location>
</feature>
<feature type="domain" description="Ubinuclein middle" evidence="5">
    <location>
        <begin position="415"/>
        <end position="624"/>
    </location>
</feature>
<dbReference type="Pfam" id="PF14075">
    <property type="entry name" value="UBN_AB"/>
    <property type="match status" value="1"/>
</dbReference>
<evidence type="ECO:0000259" key="4">
    <source>
        <dbReference type="Pfam" id="PF08729"/>
    </source>
</evidence>
<feature type="region of interest" description="Disordered" evidence="3">
    <location>
        <begin position="1022"/>
        <end position="1061"/>
    </location>
</feature>
<evidence type="ECO:0000256" key="2">
    <source>
        <dbReference type="ARBA" id="ARBA00022553"/>
    </source>
</evidence>
<name>A0A9Q1CZU5_CONCO</name>
<proteinExistence type="inferred from homology"/>
<comment type="similarity">
    <text evidence="1">Belongs to the ubinuclein family.</text>
</comment>
<accession>A0A9Q1CZU5</accession>
<organism evidence="6 7">
    <name type="scientific">Conger conger</name>
    <name type="common">Conger eel</name>
    <name type="synonym">Muraena conger</name>
    <dbReference type="NCBI Taxonomy" id="82655"/>
    <lineage>
        <taxon>Eukaryota</taxon>
        <taxon>Metazoa</taxon>
        <taxon>Chordata</taxon>
        <taxon>Craniata</taxon>
        <taxon>Vertebrata</taxon>
        <taxon>Euteleostomi</taxon>
        <taxon>Actinopterygii</taxon>
        <taxon>Neopterygii</taxon>
        <taxon>Teleostei</taxon>
        <taxon>Anguilliformes</taxon>
        <taxon>Congridae</taxon>
        <taxon>Conger</taxon>
    </lineage>
</organism>
<feature type="compositionally biased region" description="Pro residues" evidence="3">
    <location>
        <begin position="734"/>
        <end position="744"/>
    </location>
</feature>
<feature type="compositionally biased region" description="Gly residues" evidence="3">
    <location>
        <begin position="49"/>
        <end position="60"/>
    </location>
</feature>
<protein>
    <submittedName>
        <fullName evidence="6">Uncharacterized protein</fullName>
    </submittedName>
</protein>
<feature type="region of interest" description="Disordered" evidence="3">
    <location>
        <begin position="712"/>
        <end position="919"/>
    </location>
</feature>
<comment type="caution">
    <text evidence="6">The sequence shown here is derived from an EMBL/GenBank/DDBJ whole genome shotgun (WGS) entry which is preliminary data.</text>
</comment>
<evidence type="ECO:0000313" key="6">
    <source>
        <dbReference type="EMBL" id="KAJ8253996.1"/>
    </source>
</evidence>
<reference evidence="6" key="1">
    <citation type="journal article" date="2023" name="Science">
        <title>Genome structures resolve the early diversification of teleost fishes.</title>
        <authorList>
            <person name="Parey E."/>
            <person name="Louis A."/>
            <person name="Montfort J."/>
            <person name="Bouchez O."/>
            <person name="Roques C."/>
            <person name="Iampietro C."/>
            <person name="Lluch J."/>
            <person name="Castinel A."/>
            <person name="Donnadieu C."/>
            <person name="Desvignes T."/>
            <person name="Floi Bucao C."/>
            <person name="Jouanno E."/>
            <person name="Wen M."/>
            <person name="Mejri S."/>
            <person name="Dirks R."/>
            <person name="Jansen H."/>
            <person name="Henkel C."/>
            <person name="Chen W.J."/>
            <person name="Zahm M."/>
            <person name="Cabau C."/>
            <person name="Klopp C."/>
            <person name="Thompson A.W."/>
            <person name="Robinson-Rechavi M."/>
            <person name="Braasch I."/>
            <person name="Lecointre G."/>
            <person name="Bobe J."/>
            <person name="Postlethwait J.H."/>
            <person name="Berthelot C."/>
            <person name="Roest Crollius H."/>
            <person name="Guiguen Y."/>
        </authorList>
    </citation>
    <scope>NUCLEOTIDE SEQUENCE</scope>
    <source>
        <strain evidence="6">Concon-B</strain>
    </source>
</reference>
<dbReference type="InterPro" id="IPR026947">
    <property type="entry name" value="UBN_middle_dom"/>
</dbReference>
<keyword evidence="2" id="KW-0597">Phosphoprotein</keyword>
<evidence type="ECO:0000256" key="1">
    <source>
        <dbReference type="ARBA" id="ARBA00009911"/>
    </source>
</evidence>
<feature type="compositionally biased region" description="Pro residues" evidence="3">
    <location>
        <begin position="781"/>
        <end position="799"/>
    </location>
</feature>
<feature type="region of interest" description="Disordered" evidence="3">
    <location>
        <begin position="108"/>
        <end position="131"/>
    </location>
</feature>
<dbReference type="GO" id="GO:0006325">
    <property type="term" value="P:chromatin organization"/>
    <property type="evidence" value="ECO:0007669"/>
    <property type="project" value="TreeGrafter"/>
</dbReference>
<feature type="region of interest" description="Disordered" evidence="3">
    <location>
        <begin position="628"/>
        <end position="697"/>
    </location>
</feature>
<feature type="domain" description="Hpc2-related" evidence="4">
    <location>
        <begin position="153"/>
        <end position="203"/>
    </location>
</feature>
<dbReference type="Proteomes" id="UP001152803">
    <property type="component" value="Unassembled WGS sequence"/>
</dbReference>
<feature type="compositionally biased region" description="Low complexity" evidence="3">
    <location>
        <begin position="849"/>
        <end position="872"/>
    </location>
</feature>
<dbReference type="GO" id="GO:0005634">
    <property type="term" value="C:nucleus"/>
    <property type="evidence" value="ECO:0007669"/>
    <property type="project" value="TreeGrafter"/>
</dbReference>
<gene>
    <name evidence="6" type="ORF">COCON_G00206080</name>
</gene>
<sequence length="1061" mass="113140">MAAPRKVPFVTLSAFTGVPAPEPKKRRKEEEIDPTFAEHEKPGTAETGAGAGGGGGDGALFGNVKVGGGDTGKPSGITVRLNLCLSEPSDQASAEFSYSELVQSRQVKRHPPQGLTPACDPTDPLADEQRERREVEALAKKFESKYGNSVKKKRKDRMQDLIDIGFGYDESDSFIDNSEAYDELVPASLTTKLGGFYINTGTLHFRAASESEGEEGGKGEKLHKRMKDGEERVIKKRKKKEGVSLEEKKPKKNRLPKPGGLTLGAHRPEKKKRKKLMKDSLHLAAILRRFTPDNTDNRKKSLSAANARGPAHAAQPAGVATPHGPHPPFTPAHADLSMADLTTDPAVMSLLGSANESEMLQDLMGELDFGVLDSPQACSPTQGENGLTGVGPGQKAGSGLLGKGQGTSLLTPPPLPANLPAPLLKRIEDLRLASRQFDQEGRKKFFTLDMNSILLDIELQVQEQPAAVRSAVYSHLEAFVPCNKEVLLKRLKKLSLNVQDDRLRAPLLKLKLAVCSVMPEQITRYNMDCIARVAKQQSEDVEKNGSEEDDEEKPGKRVMGPRKKFHWDDKLRTLLCNVVRVKLGCYELEPQCSLSVEDYLKAFLESEVKPLWPKGWMQARILFKESRSVHSHLTDNPAKKKMVPTPKSKPREGVWVQKPPSLSVPSARHPTPSSPETICVSDSPDDDLPPPSPDSISHALALLSSAAKGLIQDRPASPKPAASALGKKAAPSVSSPPVPRPVSSPAPFGTAKGPLSQAQRHPQTHARQPTFPMLNKLQGSSPPPPHKARPPPTASPLMPPQQKSIPNMHLHTSKSSTVRPPFPVPGGGAKSYGTPAAQKAVSQGNCNTSPSLPSSSPAPGRRVSSPSPVASPANHEQRQRTAGGASPGTKPAVSRAPVATPPSLPVTSPLSQISSAGSSLLGTPPPSLPLGFGMLGGLVPVSLPFHLPSLLNFTPPTGQTGASAGSEGAMATGNNSGYSLAQKIQVYMEGGKKGEDVNGQFPRVGYLATWRALKLFNQTIENQASQQSAPPRPAPPHPVTNAAVTPIGSEAGNLLGPQTAG</sequence>
<dbReference type="OrthoDB" id="68076at2759"/>
<evidence type="ECO:0000259" key="5">
    <source>
        <dbReference type="Pfam" id="PF14075"/>
    </source>
</evidence>
<dbReference type="PANTHER" id="PTHR21669:SF10">
    <property type="entry name" value="UBINUCLEIN-2"/>
    <property type="match status" value="1"/>
</dbReference>
<dbReference type="Pfam" id="PF08729">
    <property type="entry name" value="HUN"/>
    <property type="match status" value="1"/>
</dbReference>
<feature type="region of interest" description="Disordered" evidence="3">
    <location>
        <begin position="540"/>
        <end position="561"/>
    </location>
</feature>
<feature type="region of interest" description="Disordered" evidence="3">
    <location>
        <begin position="15"/>
        <end position="60"/>
    </location>
</feature>
<evidence type="ECO:0000256" key="3">
    <source>
        <dbReference type="SAM" id="MobiDB-lite"/>
    </source>
</evidence>
<feature type="compositionally biased region" description="Polar residues" evidence="3">
    <location>
        <begin position="756"/>
        <end position="767"/>
    </location>
</feature>
<feature type="region of interest" description="Disordered" evidence="3">
    <location>
        <begin position="209"/>
        <end position="277"/>
    </location>
</feature>